<dbReference type="Proteomes" id="UP001162131">
    <property type="component" value="Unassembled WGS sequence"/>
</dbReference>
<gene>
    <name evidence="3" type="ORF">BSTOLATCC_MIC36455</name>
</gene>
<evidence type="ECO:0000256" key="1">
    <source>
        <dbReference type="SAM" id="MobiDB-lite"/>
    </source>
</evidence>
<reference evidence="3" key="1">
    <citation type="submission" date="2021-09" db="EMBL/GenBank/DDBJ databases">
        <authorList>
            <consortium name="AG Swart"/>
            <person name="Singh M."/>
            <person name="Singh A."/>
            <person name="Seah K."/>
            <person name="Emmerich C."/>
        </authorList>
    </citation>
    <scope>NUCLEOTIDE SEQUENCE</scope>
    <source>
        <strain evidence="3">ATCC30299</strain>
    </source>
</reference>
<feature type="chain" id="PRO_5043919599" evidence="2">
    <location>
        <begin position="16"/>
        <end position="231"/>
    </location>
</feature>
<feature type="region of interest" description="Disordered" evidence="1">
    <location>
        <begin position="109"/>
        <end position="133"/>
    </location>
</feature>
<sequence length="231" mass="25934">MMVLLFWSFLSFVNSCKISCYPNCIDKPSCDLKCECLEASYMTEAFSVDFEDNKINFRNVTDEDIKWFEEKMGCSLYCLEDCNKEKKLFDCFNFCGCKSYLIPTPPSNTSSNATASESSSNNPKNPSDSQIASISTYSNPPAIPIQTQDQTEIDPDCQNLCNELCMGKKADPCIPQCIEKFCGEDTVTAVQESWTKTSQITLGCGIAIAAIVAFRQLRTRRNEIFNGYIKL</sequence>
<evidence type="ECO:0000256" key="2">
    <source>
        <dbReference type="SAM" id="SignalP"/>
    </source>
</evidence>
<keyword evidence="4" id="KW-1185">Reference proteome</keyword>
<proteinExistence type="predicted"/>
<evidence type="ECO:0000313" key="4">
    <source>
        <dbReference type="Proteomes" id="UP001162131"/>
    </source>
</evidence>
<feature type="compositionally biased region" description="Low complexity" evidence="1">
    <location>
        <begin position="109"/>
        <end position="129"/>
    </location>
</feature>
<protein>
    <submittedName>
        <fullName evidence="3">Uncharacterized protein</fullName>
    </submittedName>
</protein>
<organism evidence="3 4">
    <name type="scientific">Blepharisma stoltei</name>
    <dbReference type="NCBI Taxonomy" id="1481888"/>
    <lineage>
        <taxon>Eukaryota</taxon>
        <taxon>Sar</taxon>
        <taxon>Alveolata</taxon>
        <taxon>Ciliophora</taxon>
        <taxon>Postciliodesmatophora</taxon>
        <taxon>Heterotrichea</taxon>
        <taxon>Heterotrichida</taxon>
        <taxon>Blepharismidae</taxon>
        <taxon>Blepharisma</taxon>
    </lineage>
</organism>
<name>A0AAU9JBM1_9CILI</name>
<feature type="signal peptide" evidence="2">
    <location>
        <begin position="1"/>
        <end position="15"/>
    </location>
</feature>
<dbReference type="EMBL" id="CAJZBQ010000036">
    <property type="protein sequence ID" value="CAG9324670.1"/>
    <property type="molecule type" value="Genomic_DNA"/>
</dbReference>
<dbReference type="AlphaFoldDB" id="A0AAU9JBM1"/>
<comment type="caution">
    <text evidence="3">The sequence shown here is derived from an EMBL/GenBank/DDBJ whole genome shotgun (WGS) entry which is preliminary data.</text>
</comment>
<accession>A0AAU9JBM1</accession>
<evidence type="ECO:0000313" key="3">
    <source>
        <dbReference type="EMBL" id="CAG9324670.1"/>
    </source>
</evidence>
<keyword evidence="2" id="KW-0732">Signal</keyword>